<dbReference type="CDD" id="cd01292">
    <property type="entry name" value="metallo-dependent_hydrolases"/>
    <property type="match status" value="1"/>
</dbReference>
<dbReference type="AlphaFoldDB" id="A0A381U8Y7"/>
<protein>
    <recommendedName>
        <fullName evidence="2">Amidohydrolase-related domain-containing protein</fullName>
    </recommendedName>
</protein>
<dbReference type="GO" id="GO:0016831">
    <property type="term" value="F:carboxy-lyase activity"/>
    <property type="evidence" value="ECO:0007669"/>
    <property type="project" value="InterPro"/>
</dbReference>
<evidence type="ECO:0000313" key="3">
    <source>
        <dbReference type="EMBL" id="SVA24018.1"/>
    </source>
</evidence>
<organism evidence="3">
    <name type="scientific">marine metagenome</name>
    <dbReference type="NCBI Taxonomy" id="408172"/>
    <lineage>
        <taxon>unclassified sequences</taxon>
        <taxon>metagenomes</taxon>
        <taxon>ecological metagenomes</taxon>
    </lineage>
</organism>
<keyword evidence="1" id="KW-0456">Lyase</keyword>
<accession>A0A381U8Y7</accession>
<reference evidence="3" key="1">
    <citation type="submission" date="2018-05" db="EMBL/GenBank/DDBJ databases">
        <authorList>
            <person name="Lanie J.A."/>
            <person name="Ng W.-L."/>
            <person name="Kazmierczak K.M."/>
            <person name="Andrzejewski T.M."/>
            <person name="Davidsen T.M."/>
            <person name="Wayne K.J."/>
            <person name="Tettelin H."/>
            <person name="Glass J.I."/>
            <person name="Rusch D."/>
            <person name="Podicherti R."/>
            <person name="Tsui H.-C.T."/>
            <person name="Winkler M.E."/>
        </authorList>
    </citation>
    <scope>NUCLEOTIDE SEQUENCE</scope>
</reference>
<dbReference type="InterPro" id="IPR032466">
    <property type="entry name" value="Metal_Hydrolase"/>
</dbReference>
<dbReference type="InterPro" id="IPR032465">
    <property type="entry name" value="ACMSD"/>
</dbReference>
<feature type="domain" description="Amidohydrolase-related" evidence="2">
    <location>
        <begin position="112"/>
        <end position="335"/>
    </location>
</feature>
<gene>
    <name evidence="3" type="ORF">METZ01_LOCUS76872</name>
</gene>
<dbReference type="PANTHER" id="PTHR21240:SF19">
    <property type="entry name" value="CATALYTIC_ HYDROLASE"/>
    <property type="match status" value="1"/>
</dbReference>
<dbReference type="PANTHER" id="PTHR21240">
    <property type="entry name" value="2-AMINO-3-CARBOXYLMUCONATE-6-SEMIALDEHYDE DECARBOXYLASE"/>
    <property type="match status" value="1"/>
</dbReference>
<evidence type="ECO:0000259" key="2">
    <source>
        <dbReference type="Pfam" id="PF04909"/>
    </source>
</evidence>
<dbReference type="Gene3D" id="3.20.20.140">
    <property type="entry name" value="Metal-dependent hydrolases"/>
    <property type="match status" value="1"/>
</dbReference>
<dbReference type="SUPFAM" id="SSF51556">
    <property type="entry name" value="Metallo-dependent hydrolases"/>
    <property type="match status" value="1"/>
</dbReference>
<dbReference type="EMBL" id="UINC01005861">
    <property type="protein sequence ID" value="SVA24018.1"/>
    <property type="molecule type" value="Genomic_DNA"/>
</dbReference>
<name>A0A381U8Y7_9ZZZZ</name>
<evidence type="ECO:0000256" key="1">
    <source>
        <dbReference type="ARBA" id="ARBA00023239"/>
    </source>
</evidence>
<dbReference type="GO" id="GO:0016787">
    <property type="term" value="F:hydrolase activity"/>
    <property type="evidence" value="ECO:0007669"/>
    <property type="project" value="InterPro"/>
</dbReference>
<dbReference type="Pfam" id="PF04909">
    <property type="entry name" value="Amidohydro_2"/>
    <property type="match status" value="1"/>
</dbReference>
<dbReference type="InterPro" id="IPR006680">
    <property type="entry name" value="Amidohydro-rel"/>
</dbReference>
<sequence length="343" mass="38974">MKKILFRSILIIILLFLGIRYFTSDANSDNQTFGVTIEGKVIDVVDMHMHTGTWEALTEPYKKRYSERVPKPFKFVIKYLLGNGTTSEGIIKQLNKAGIRRAGVFAVYSPDTTGIASNEFLNEQIRNYPDRMLGFASIRVDHWNLDGEYQLEKLEEDIGKYNMVGLKIAHAHQQIRLDDDRFDGIYEISGRLNKPIYVHTGTSPNPYTRLEPPYVDPKYLENSIRKYPNTQFILGHSGYDSATVSLTYLDSAIALAKRYDNVYLEPGALGASKAEKVLPEYLKIIKENGLIGKVIYGSDGPQFPGYTKSHLDRFLTAMKDTGYTAAEIELLLQTNFEILFELQ</sequence>
<proteinExistence type="predicted"/>